<accession>A0A093CP76</accession>
<dbReference type="Proteomes" id="UP000053661">
    <property type="component" value="Unassembled WGS sequence"/>
</dbReference>
<feature type="non-terminal residue" evidence="1">
    <location>
        <position position="171"/>
    </location>
</feature>
<evidence type="ECO:0000313" key="2">
    <source>
        <dbReference type="Proteomes" id="UP000053661"/>
    </source>
</evidence>
<dbReference type="PANTHER" id="PTHR33395">
    <property type="entry name" value="TRANSCRIPTASE, PUTATIVE-RELATED-RELATED"/>
    <property type="match status" value="1"/>
</dbReference>
<dbReference type="GO" id="GO:0031012">
    <property type="term" value="C:extracellular matrix"/>
    <property type="evidence" value="ECO:0007669"/>
    <property type="project" value="TreeGrafter"/>
</dbReference>
<evidence type="ECO:0000313" key="1">
    <source>
        <dbReference type="EMBL" id="KFV14754.1"/>
    </source>
</evidence>
<protein>
    <submittedName>
        <fullName evidence="1">Uncharacterized protein</fullName>
    </submittedName>
</protein>
<dbReference type="GO" id="GO:0007508">
    <property type="term" value="P:larval heart development"/>
    <property type="evidence" value="ECO:0007669"/>
    <property type="project" value="TreeGrafter"/>
</dbReference>
<organism evidence="1 2">
    <name type="scientific">Tauraco erythrolophus</name>
    <name type="common">Red-crested turaco</name>
    <dbReference type="NCBI Taxonomy" id="121530"/>
    <lineage>
        <taxon>Eukaryota</taxon>
        <taxon>Metazoa</taxon>
        <taxon>Chordata</taxon>
        <taxon>Craniata</taxon>
        <taxon>Vertebrata</taxon>
        <taxon>Euteleostomi</taxon>
        <taxon>Archelosauria</taxon>
        <taxon>Archosauria</taxon>
        <taxon>Dinosauria</taxon>
        <taxon>Saurischia</taxon>
        <taxon>Theropoda</taxon>
        <taxon>Coelurosauria</taxon>
        <taxon>Aves</taxon>
        <taxon>Neognathae</taxon>
        <taxon>Neoaves</taxon>
        <taxon>Otidimorphae</taxon>
        <taxon>Musophagiformes</taxon>
        <taxon>Musophagidae</taxon>
        <taxon>Tauraco</taxon>
    </lineage>
</organism>
<proteinExistence type="predicted"/>
<dbReference type="EMBL" id="KL463539">
    <property type="protein sequence ID" value="KFV14754.1"/>
    <property type="molecule type" value="Genomic_DNA"/>
</dbReference>
<reference evidence="1 2" key="1">
    <citation type="submission" date="2014-04" db="EMBL/GenBank/DDBJ databases">
        <title>Genome evolution of avian class.</title>
        <authorList>
            <person name="Zhang G."/>
            <person name="Li C."/>
        </authorList>
    </citation>
    <scope>NUCLEOTIDE SEQUENCE [LARGE SCALE GENOMIC DNA]</scope>
    <source>
        <strain evidence="1">BGI_N340</strain>
    </source>
</reference>
<gene>
    <name evidence="1" type="ORF">N340_02192</name>
</gene>
<keyword evidence="2" id="KW-1185">Reference proteome</keyword>
<dbReference type="AlphaFoldDB" id="A0A093CP76"/>
<sequence length="171" mass="20056">TLDFKKADFGLFRDLMGKVPWEAALEGRGAQESWSTFKEHLLQAQQRCIPTKNKSGKKTRRPAWMSKELLDQLKMKRLAYRGWKRRQIAWEEYREAVRVTRDQVRKAKALKELNLARDIKSNKKCFYRYVGDKRKSKENVGPLRKDTGALVTRDIEKAEVLNEFFASVFTG</sequence>
<dbReference type="PANTHER" id="PTHR33395:SF22">
    <property type="entry name" value="REVERSE TRANSCRIPTASE DOMAIN-CONTAINING PROTEIN"/>
    <property type="match status" value="1"/>
</dbReference>
<feature type="non-terminal residue" evidence="1">
    <location>
        <position position="1"/>
    </location>
</feature>
<dbReference type="GO" id="GO:0061343">
    <property type="term" value="P:cell adhesion involved in heart morphogenesis"/>
    <property type="evidence" value="ECO:0007669"/>
    <property type="project" value="TreeGrafter"/>
</dbReference>
<name>A0A093CP76_TAUER</name>